<dbReference type="Proteomes" id="UP000504636">
    <property type="component" value="Unplaced"/>
</dbReference>
<dbReference type="AlphaFoldDB" id="A0A6A6YAP8"/>
<keyword evidence="1" id="KW-0472">Membrane</keyword>
<evidence type="ECO:0000256" key="1">
    <source>
        <dbReference type="SAM" id="Phobius"/>
    </source>
</evidence>
<feature type="domain" description="Heterokaryon incompatibility" evidence="2">
    <location>
        <begin position="76"/>
        <end position="219"/>
    </location>
</feature>
<evidence type="ECO:0000313" key="4">
    <source>
        <dbReference type="Proteomes" id="UP000504636"/>
    </source>
</evidence>
<keyword evidence="1" id="KW-0812">Transmembrane</keyword>
<dbReference type="PANTHER" id="PTHR24148">
    <property type="entry name" value="ANKYRIN REPEAT DOMAIN-CONTAINING PROTEIN 39 HOMOLOG-RELATED"/>
    <property type="match status" value="1"/>
</dbReference>
<dbReference type="RefSeq" id="XP_033572744.1">
    <property type="nucleotide sequence ID" value="XM_033715948.1"/>
</dbReference>
<dbReference type="PANTHER" id="PTHR24148:SF78">
    <property type="entry name" value="HETEROKARYON INCOMPATIBILITY DOMAIN-CONTAINING PROTEIN"/>
    <property type="match status" value="1"/>
</dbReference>
<reference evidence="5" key="2">
    <citation type="submission" date="2020-04" db="EMBL/GenBank/DDBJ databases">
        <authorList>
            <consortium name="NCBI Genome Project"/>
        </authorList>
    </citation>
    <scope>NUCLEOTIDE SEQUENCE</scope>
    <source>
        <strain evidence="5">CBS 304.34</strain>
    </source>
</reference>
<keyword evidence="4" id="KW-1185">Reference proteome</keyword>
<sequence>MKDPIWVPLYLCIFIASAVALYRQVAKRIPYRYTSIPQGNDTIRLLRLLPSKDATAAIKCQLFNYSLAPDIKSHRYEALSYVWGDENTTIPVFIDGYVLSVKANLHAALVHLRDRSFERILWVDALCINQENVNEKEQQIPFMARIYHQASRVVVWLGEAANSSSLALEKIRDAGGKKSEDSPNNDLIRQDSPNNDLIREAILALLQRPWFRRIWILQEVGVARHILIMCGATEIDGHAFCLGVDSLKDLYKARAGLQSLIRSVTYLIKGAIFRPSYGLDRASQEPLGQLIDTYHTHEATNRHDKVYALLGMTSDDINKAGLSPNYEVPWKELLRRLVKFLLSEEISVETQGDEDIAVIKSKGFFLGHVSRVSTSVLDDKQDVYVTFKNLSWLDVQRGLSETHLILQLSAILIKAGDIFCLLPGASKTTIVRPCKDYFAIVMIAATPPPTDLYTWKTVLARDFLLAWDWRN</sequence>
<reference evidence="5" key="3">
    <citation type="submission" date="2025-04" db="UniProtKB">
        <authorList>
            <consortium name="RefSeq"/>
        </authorList>
    </citation>
    <scope>IDENTIFICATION</scope>
    <source>
        <strain evidence="5">CBS 304.34</strain>
    </source>
</reference>
<evidence type="ECO:0000313" key="5">
    <source>
        <dbReference type="RefSeq" id="XP_033572744.1"/>
    </source>
</evidence>
<organism evidence="3">
    <name type="scientific">Mytilinidion resinicola</name>
    <dbReference type="NCBI Taxonomy" id="574789"/>
    <lineage>
        <taxon>Eukaryota</taxon>
        <taxon>Fungi</taxon>
        <taxon>Dikarya</taxon>
        <taxon>Ascomycota</taxon>
        <taxon>Pezizomycotina</taxon>
        <taxon>Dothideomycetes</taxon>
        <taxon>Pleosporomycetidae</taxon>
        <taxon>Mytilinidiales</taxon>
        <taxon>Mytilinidiaceae</taxon>
        <taxon>Mytilinidion</taxon>
    </lineage>
</organism>
<feature type="non-terminal residue" evidence="3">
    <location>
        <position position="471"/>
    </location>
</feature>
<dbReference type="EMBL" id="MU003709">
    <property type="protein sequence ID" value="KAF2805780.1"/>
    <property type="molecule type" value="Genomic_DNA"/>
</dbReference>
<evidence type="ECO:0000259" key="2">
    <source>
        <dbReference type="Pfam" id="PF06985"/>
    </source>
</evidence>
<dbReference type="Pfam" id="PF06985">
    <property type="entry name" value="HET"/>
    <property type="match status" value="1"/>
</dbReference>
<evidence type="ECO:0000313" key="3">
    <source>
        <dbReference type="EMBL" id="KAF2805780.1"/>
    </source>
</evidence>
<keyword evidence="1" id="KW-1133">Transmembrane helix</keyword>
<dbReference type="InterPro" id="IPR010730">
    <property type="entry name" value="HET"/>
</dbReference>
<dbReference type="OrthoDB" id="194358at2759"/>
<protein>
    <submittedName>
        <fullName evidence="3 5">HET-domain-containing protein</fullName>
    </submittedName>
</protein>
<dbReference type="GeneID" id="54456841"/>
<dbReference type="InterPro" id="IPR052895">
    <property type="entry name" value="HetReg/Transcr_Mod"/>
</dbReference>
<proteinExistence type="predicted"/>
<gene>
    <name evidence="3 5" type="ORF">BDZ99DRAFT_395438</name>
</gene>
<reference evidence="3 5" key="1">
    <citation type="journal article" date="2020" name="Stud. Mycol.">
        <title>101 Dothideomycetes genomes: a test case for predicting lifestyles and emergence of pathogens.</title>
        <authorList>
            <person name="Haridas S."/>
            <person name="Albert R."/>
            <person name="Binder M."/>
            <person name="Bloem J."/>
            <person name="Labutti K."/>
            <person name="Salamov A."/>
            <person name="Andreopoulos B."/>
            <person name="Baker S."/>
            <person name="Barry K."/>
            <person name="Bills G."/>
            <person name="Bluhm B."/>
            <person name="Cannon C."/>
            <person name="Castanera R."/>
            <person name="Culley D."/>
            <person name="Daum C."/>
            <person name="Ezra D."/>
            <person name="Gonzalez J."/>
            <person name="Henrissat B."/>
            <person name="Kuo A."/>
            <person name="Liang C."/>
            <person name="Lipzen A."/>
            <person name="Lutzoni F."/>
            <person name="Magnuson J."/>
            <person name="Mondo S."/>
            <person name="Nolan M."/>
            <person name="Ohm R."/>
            <person name="Pangilinan J."/>
            <person name="Park H.-J."/>
            <person name="Ramirez L."/>
            <person name="Alfaro M."/>
            <person name="Sun H."/>
            <person name="Tritt A."/>
            <person name="Yoshinaga Y."/>
            <person name="Zwiers L.-H."/>
            <person name="Turgeon B."/>
            <person name="Goodwin S."/>
            <person name="Spatafora J."/>
            <person name="Crous P."/>
            <person name="Grigoriev I."/>
        </authorList>
    </citation>
    <scope>NUCLEOTIDE SEQUENCE</scope>
    <source>
        <strain evidence="3 5">CBS 304.34</strain>
    </source>
</reference>
<accession>A0A6A6YAP8</accession>
<feature type="transmembrane region" description="Helical" evidence="1">
    <location>
        <begin position="6"/>
        <end position="22"/>
    </location>
</feature>
<name>A0A6A6YAP8_9PEZI</name>